<dbReference type="SMART" id="SM00822">
    <property type="entry name" value="PKS_KR"/>
    <property type="match status" value="1"/>
</dbReference>
<keyword evidence="2 4" id="KW-0560">Oxidoreductase</keyword>
<gene>
    <name evidence="4" type="primary">ycdF2</name>
    <name evidence="4" type="ORF">SLAV_37215</name>
</gene>
<dbReference type="AlphaFoldDB" id="A0A2K8PRY6"/>
<dbReference type="FunFam" id="3.40.50.720:FF:000084">
    <property type="entry name" value="Short-chain dehydrogenase reductase"/>
    <property type="match status" value="1"/>
</dbReference>
<evidence type="ECO:0000313" key="5">
    <source>
        <dbReference type="Proteomes" id="UP000231791"/>
    </source>
</evidence>
<evidence type="ECO:0000256" key="2">
    <source>
        <dbReference type="ARBA" id="ARBA00023002"/>
    </source>
</evidence>
<dbReference type="EC" id="1.1.1.47" evidence="4"/>
<dbReference type="InterPro" id="IPR036291">
    <property type="entry name" value="NAD(P)-bd_dom_sf"/>
</dbReference>
<dbReference type="KEGG" id="slx:SLAV_37215"/>
<proteinExistence type="inferred from homology"/>
<dbReference type="NCBIfam" id="NF005095">
    <property type="entry name" value="PRK06523.1"/>
    <property type="match status" value="1"/>
</dbReference>
<feature type="domain" description="Ketoreductase" evidence="3">
    <location>
        <begin position="8"/>
        <end position="184"/>
    </location>
</feature>
<dbReference type="InterPro" id="IPR020904">
    <property type="entry name" value="Sc_DH/Rdtase_CS"/>
</dbReference>
<name>A0A2K8PRY6_STRLA</name>
<dbReference type="GO" id="GO:0047936">
    <property type="term" value="F:glucose 1-dehydrogenase [NAD(P)+] activity"/>
    <property type="evidence" value="ECO:0007669"/>
    <property type="project" value="UniProtKB-EC"/>
</dbReference>
<protein>
    <submittedName>
        <fullName evidence="4">Glucose 1-dehydrogenase 2</fullName>
        <ecNumber evidence="4">1.1.1.47</ecNumber>
    </submittedName>
</protein>
<accession>A0A2K8PRY6</accession>
<dbReference type="PROSITE" id="PS00061">
    <property type="entry name" value="ADH_SHORT"/>
    <property type="match status" value="1"/>
</dbReference>
<dbReference type="RefSeq" id="WP_030227768.1">
    <property type="nucleotide sequence ID" value="NZ_CP024985.1"/>
</dbReference>
<dbReference type="InterPro" id="IPR002347">
    <property type="entry name" value="SDR_fam"/>
</dbReference>
<keyword evidence="5" id="KW-1185">Reference proteome</keyword>
<dbReference type="CDD" id="cd05233">
    <property type="entry name" value="SDR_c"/>
    <property type="match status" value="1"/>
</dbReference>
<dbReference type="Proteomes" id="UP000231791">
    <property type="component" value="Chromosome"/>
</dbReference>
<dbReference type="SUPFAM" id="SSF51735">
    <property type="entry name" value="NAD(P)-binding Rossmann-fold domains"/>
    <property type="match status" value="1"/>
</dbReference>
<dbReference type="PRINTS" id="PR00081">
    <property type="entry name" value="GDHRDH"/>
</dbReference>
<evidence type="ECO:0000313" key="4">
    <source>
        <dbReference type="EMBL" id="ATZ29208.1"/>
    </source>
</evidence>
<organism evidence="4 5">
    <name type="scientific">Streptomyces lavendulae subsp. lavendulae</name>
    <dbReference type="NCBI Taxonomy" id="58340"/>
    <lineage>
        <taxon>Bacteria</taxon>
        <taxon>Bacillati</taxon>
        <taxon>Actinomycetota</taxon>
        <taxon>Actinomycetes</taxon>
        <taxon>Kitasatosporales</taxon>
        <taxon>Streptomycetaceae</taxon>
        <taxon>Streptomyces</taxon>
    </lineage>
</organism>
<dbReference type="PRINTS" id="PR00080">
    <property type="entry name" value="SDRFAMILY"/>
</dbReference>
<comment type="similarity">
    <text evidence="1">Belongs to the short-chain dehydrogenases/reductases (SDR) family.</text>
</comment>
<dbReference type="Gene3D" id="3.40.50.720">
    <property type="entry name" value="NAD(P)-binding Rossmann-like Domain"/>
    <property type="match status" value="1"/>
</dbReference>
<dbReference type="PANTHER" id="PTHR24321">
    <property type="entry name" value="DEHYDROGENASES, SHORT CHAIN"/>
    <property type="match status" value="1"/>
</dbReference>
<dbReference type="PANTHER" id="PTHR24321:SF14">
    <property type="entry name" value="SHORT-CHAIN TYPE DEHYDROGENASE_REDUCTASE BLR2146-RELATED"/>
    <property type="match status" value="1"/>
</dbReference>
<sequence>MDLELTGKVAVVTGASKGIGLAITEAFLREGVRVVAGSRSESLELAALRETYDVAFVAGDLATSEGVNALIQAAMERHGRIDVLVNNVGATEPRTDFLAIDDAQWQRGFDLNFFSAVRASRAALPHLIADGGGAVVNISSVNARMPFPTVVDYSAAKAALTSLTKALSEEFAPRGVRVNAIAPGPVRTPFWTAPGGFADAVAAGAGTTAQEAMDVVVPRQMGIATGRFTEPQEVADLALFLASPRAANITGAEFLIDGGQTKTT</sequence>
<evidence type="ECO:0000256" key="1">
    <source>
        <dbReference type="ARBA" id="ARBA00006484"/>
    </source>
</evidence>
<evidence type="ECO:0000259" key="3">
    <source>
        <dbReference type="SMART" id="SM00822"/>
    </source>
</evidence>
<dbReference type="EMBL" id="CP024985">
    <property type="protein sequence ID" value="ATZ29208.1"/>
    <property type="molecule type" value="Genomic_DNA"/>
</dbReference>
<dbReference type="Pfam" id="PF13561">
    <property type="entry name" value="adh_short_C2"/>
    <property type="match status" value="1"/>
</dbReference>
<dbReference type="InterPro" id="IPR057326">
    <property type="entry name" value="KR_dom"/>
</dbReference>
<dbReference type="OrthoDB" id="8959163at2"/>
<dbReference type="GeneID" id="49388399"/>
<reference evidence="4 5" key="1">
    <citation type="submission" date="2017-11" db="EMBL/GenBank/DDBJ databases">
        <title>Complete genome sequence of Streptomyces lavendulae subsp. lavendulae CCM 3239 (formerly 'Streptomyces aureofaciens CCM 3239'), the producer of the angucycline-type antibiotic auricin.</title>
        <authorList>
            <person name="Busche T."/>
            <person name="Novakova R."/>
            <person name="Al'Dilaimi A."/>
            <person name="Homerova D."/>
            <person name="Feckova L."/>
            <person name="Rezuchova B."/>
            <person name="Mingyar E."/>
            <person name="Csolleiova D."/>
            <person name="Bekeova C."/>
            <person name="Winkler A."/>
            <person name="Sevcikova B."/>
            <person name="Kalinowski J."/>
            <person name="Kormanec J."/>
            <person name="Ruckert C."/>
        </authorList>
    </citation>
    <scope>NUCLEOTIDE SEQUENCE [LARGE SCALE GENOMIC DNA]</scope>
    <source>
        <strain evidence="4 5">CCM 3239</strain>
    </source>
</reference>